<dbReference type="Proteomes" id="UP001446871">
    <property type="component" value="Unassembled WGS sequence"/>
</dbReference>
<name>A0ABR1WNB2_9PEZI</name>
<evidence type="ECO:0000313" key="1">
    <source>
        <dbReference type="EMBL" id="KAK8083975.1"/>
    </source>
</evidence>
<protein>
    <submittedName>
        <fullName evidence="1">Uncharacterized protein</fullName>
    </submittedName>
</protein>
<gene>
    <name evidence="1" type="ORF">PG996_002756</name>
</gene>
<sequence length="63" mass="7217">MADLLNKKIGVKKGFNGHHDFAISANDYILEAQLHLNVHGHGLPCRLFSRFEFCHRPPHSYAF</sequence>
<accession>A0ABR1WNB2</accession>
<dbReference type="EMBL" id="JAQQWM010000001">
    <property type="protein sequence ID" value="KAK8083975.1"/>
    <property type="molecule type" value="Genomic_DNA"/>
</dbReference>
<keyword evidence="2" id="KW-1185">Reference proteome</keyword>
<proteinExistence type="predicted"/>
<organism evidence="1 2">
    <name type="scientific">Apiospora saccharicola</name>
    <dbReference type="NCBI Taxonomy" id="335842"/>
    <lineage>
        <taxon>Eukaryota</taxon>
        <taxon>Fungi</taxon>
        <taxon>Dikarya</taxon>
        <taxon>Ascomycota</taxon>
        <taxon>Pezizomycotina</taxon>
        <taxon>Sordariomycetes</taxon>
        <taxon>Xylariomycetidae</taxon>
        <taxon>Amphisphaeriales</taxon>
        <taxon>Apiosporaceae</taxon>
        <taxon>Apiospora</taxon>
    </lineage>
</organism>
<evidence type="ECO:0000313" key="2">
    <source>
        <dbReference type="Proteomes" id="UP001446871"/>
    </source>
</evidence>
<comment type="caution">
    <text evidence="1">The sequence shown here is derived from an EMBL/GenBank/DDBJ whole genome shotgun (WGS) entry which is preliminary data.</text>
</comment>
<reference evidence="1 2" key="1">
    <citation type="submission" date="2023-01" db="EMBL/GenBank/DDBJ databases">
        <title>Analysis of 21 Apiospora genomes using comparative genomics revels a genus with tremendous synthesis potential of carbohydrate active enzymes and secondary metabolites.</title>
        <authorList>
            <person name="Sorensen T."/>
        </authorList>
    </citation>
    <scope>NUCLEOTIDE SEQUENCE [LARGE SCALE GENOMIC DNA]</scope>
    <source>
        <strain evidence="1 2">CBS 83171</strain>
    </source>
</reference>